<feature type="region of interest" description="Disordered" evidence="2">
    <location>
        <begin position="52"/>
        <end position="76"/>
    </location>
</feature>
<feature type="coiled-coil region" evidence="1">
    <location>
        <begin position="78"/>
        <end position="107"/>
    </location>
</feature>
<proteinExistence type="predicted"/>
<evidence type="ECO:0000256" key="3">
    <source>
        <dbReference type="SAM" id="Phobius"/>
    </source>
</evidence>
<dbReference type="RefSeq" id="WP_065198579.1">
    <property type="nucleotide sequence ID" value="NZ_LYVJ01000004.1"/>
</dbReference>
<dbReference type="AlphaFoldDB" id="A0A1A6XZR8"/>
<protein>
    <recommendedName>
        <fullName evidence="6">Transmembrane protein</fullName>
    </recommendedName>
</protein>
<gene>
    <name evidence="4" type="ORF">A9K58_06495</name>
</gene>
<name>A0A1A6XZR8_STEMA</name>
<evidence type="ECO:0008006" key="6">
    <source>
        <dbReference type="Google" id="ProtNLM"/>
    </source>
</evidence>
<evidence type="ECO:0000313" key="4">
    <source>
        <dbReference type="EMBL" id="OBU68458.1"/>
    </source>
</evidence>
<accession>A0A1A6XZR8</accession>
<comment type="caution">
    <text evidence="4">The sequence shown here is derived from an EMBL/GenBank/DDBJ whole genome shotgun (WGS) entry which is preliminary data.</text>
</comment>
<dbReference type="EMBL" id="LYVJ01000004">
    <property type="protein sequence ID" value="OBU68458.1"/>
    <property type="molecule type" value="Genomic_DNA"/>
</dbReference>
<dbReference type="Proteomes" id="UP000092256">
    <property type="component" value="Unassembled WGS sequence"/>
</dbReference>
<keyword evidence="3" id="KW-0472">Membrane</keyword>
<evidence type="ECO:0000256" key="2">
    <source>
        <dbReference type="SAM" id="MobiDB-lite"/>
    </source>
</evidence>
<organism evidence="4 5">
    <name type="scientific">Stenotrophomonas maltophilia</name>
    <name type="common">Pseudomonas maltophilia</name>
    <name type="synonym">Xanthomonas maltophilia</name>
    <dbReference type="NCBI Taxonomy" id="40324"/>
    <lineage>
        <taxon>Bacteria</taxon>
        <taxon>Pseudomonadati</taxon>
        <taxon>Pseudomonadota</taxon>
        <taxon>Gammaproteobacteria</taxon>
        <taxon>Lysobacterales</taxon>
        <taxon>Lysobacteraceae</taxon>
        <taxon>Stenotrophomonas</taxon>
        <taxon>Stenotrophomonas maltophilia group</taxon>
    </lineage>
</organism>
<sequence length="144" mass="16241">MERERPDYLQPIPRSRWEFPWLGLWAVLLLGMAAAGIWLHLQTGNAWNERFQKQDASPKPVQHAAPSQPTTAGNDRFMAEIRARRELAEAEAKMAEARLREVAAERAAAGRSTSAKKDEYRCINGIAFRRIPGGWENVPGDTCQ</sequence>
<keyword evidence="1" id="KW-0175">Coiled coil</keyword>
<dbReference type="OrthoDB" id="6054126at2"/>
<evidence type="ECO:0000313" key="5">
    <source>
        <dbReference type="Proteomes" id="UP000092256"/>
    </source>
</evidence>
<evidence type="ECO:0000256" key="1">
    <source>
        <dbReference type="SAM" id="Coils"/>
    </source>
</evidence>
<feature type="transmembrane region" description="Helical" evidence="3">
    <location>
        <begin position="21"/>
        <end position="41"/>
    </location>
</feature>
<reference evidence="4 5" key="1">
    <citation type="submission" date="2016-05" db="EMBL/GenBank/DDBJ databases">
        <title>Draft Genome Sequences of Stenotrophomonas maltophilia Strains Sm32COP, Sm41DVV, Sm46PAILV, SmF3, SmF22, SmSOFb1 and SmCVFa1, Isolated from Different Manures, in France.</title>
        <authorList>
            <person name="Nazaret S."/>
            <person name="Bodilis J."/>
        </authorList>
    </citation>
    <scope>NUCLEOTIDE SEQUENCE [LARGE SCALE GENOMIC DNA]</scope>
    <source>
        <strain evidence="4 5">Sm46PAILV</strain>
    </source>
</reference>
<keyword evidence="3" id="KW-0812">Transmembrane</keyword>
<keyword evidence="3" id="KW-1133">Transmembrane helix</keyword>